<name>A0A3N4ZM78_9MICO</name>
<sequence length="201" mass="20544">MTDTPRPAGGPGESEPEFPDIPDDLSSLGDLDVEVPDDLSELTQPSSDPDLAVLITQIAGAEPLAAAASLAGLDLDAVPTEVGALAVLRDPSGGGPDEAAAALSQVVRGVPLVQVTRKGEQLTCVRWSDGERGDEISPALLLGGAPQTVEDVLTGYAKPADLEGVVASGAISRMKAMRMLSSAARKARKASRGKPGKRDDA</sequence>
<evidence type="ECO:0000313" key="3">
    <source>
        <dbReference type="Proteomes" id="UP000280501"/>
    </source>
</evidence>
<feature type="compositionally biased region" description="Basic residues" evidence="1">
    <location>
        <begin position="185"/>
        <end position="195"/>
    </location>
</feature>
<dbReference type="OrthoDB" id="5144343at2"/>
<dbReference type="AlphaFoldDB" id="A0A3N4ZM78"/>
<gene>
    <name evidence="2" type="ORF">EDD34_2658</name>
</gene>
<protein>
    <submittedName>
        <fullName evidence="2">Uncharacterized protein</fullName>
    </submittedName>
</protein>
<accession>A0A3N4ZM78</accession>
<organism evidence="2 3">
    <name type="scientific">Myceligenerans xiligouense</name>
    <dbReference type="NCBI Taxonomy" id="253184"/>
    <lineage>
        <taxon>Bacteria</taxon>
        <taxon>Bacillati</taxon>
        <taxon>Actinomycetota</taxon>
        <taxon>Actinomycetes</taxon>
        <taxon>Micrococcales</taxon>
        <taxon>Promicromonosporaceae</taxon>
        <taxon>Myceligenerans</taxon>
    </lineage>
</organism>
<comment type="caution">
    <text evidence="2">The sequence shown here is derived from an EMBL/GenBank/DDBJ whole genome shotgun (WGS) entry which is preliminary data.</text>
</comment>
<dbReference type="Proteomes" id="UP000280501">
    <property type="component" value="Unassembled WGS sequence"/>
</dbReference>
<dbReference type="RefSeq" id="WP_123814994.1">
    <property type="nucleotide sequence ID" value="NZ_RKQZ01000001.1"/>
</dbReference>
<evidence type="ECO:0000256" key="1">
    <source>
        <dbReference type="SAM" id="MobiDB-lite"/>
    </source>
</evidence>
<feature type="region of interest" description="Disordered" evidence="1">
    <location>
        <begin position="182"/>
        <end position="201"/>
    </location>
</feature>
<feature type="region of interest" description="Disordered" evidence="1">
    <location>
        <begin position="1"/>
        <end position="31"/>
    </location>
</feature>
<feature type="compositionally biased region" description="Acidic residues" evidence="1">
    <location>
        <begin position="14"/>
        <end position="23"/>
    </location>
</feature>
<reference evidence="2 3" key="1">
    <citation type="submission" date="2018-11" db="EMBL/GenBank/DDBJ databases">
        <title>Sequencing the genomes of 1000 actinobacteria strains.</title>
        <authorList>
            <person name="Klenk H.-P."/>
        </authorList>
    </citation>
    <scope>NUCLEOTIDE SEQUENCE [LARGE SCALE GENOMIC DNA]</scope>
    <source>
        <strain evidence="2 3">DSM 15700</strain>
    </source>
</reference>
<dbReference type="EMBL" id="RKQZ01000001">
    <property type="protein sequence ID" value="RPF22015.1"/>
    <property type="molecule type" value="Genomic_DNA"/>
</dbReference>
<proteinExistence type="predicted"/>
<evidence type="ECO:0000313" key="2">
    <source>
        <dbReference type="EMBL" id="RPF22015.1"/>
    </source>
</evidence>
<keyword evidence="3" id="KW-1185">Reference proteome</keyword>